<name>A0A7J7NBZ9_9MAGN</name>
<dbReference type="Proteomes" id="UP000541444">
    <property type="component" value="Unassembled WGS sequence"/>
</dbReference>
<dbReference type="InterPro" id="IPR039421">
    <property type="entry name" value="Type_1_exporter"/>
</dbReference>
<dbReference type="PANTHER" id="PTHR24222">
    <property type="entry name" value="ABC TRANSPORTER B FAMILY"/>
    <property type="match status" value="1"/>
</dbReference>
<reference evidence="1 2" key="1">
    <citation type="journal article" date="2020" name="IScience">
        <title>Genome Sequencing of the Endangered Kingdonia uniflora (Circaeasteraceae, Ranunculales) Reveals Potential Mechanisms of Evolutionary Specialization.</title>
        <authorList>
            <person name="Sun Y."/>
            <person name="Deng T."/>
            <person name="Zhang A."/>
            <person name="Moore M.J."/>
            <person name="Landis J.B."/>
            <person name="Lin N."/>
            <person name="Zhang H."/>
            <person name="Zhang X."/>
            <person name="Huang J."/>
            <person name="Zhang X."/>
            <person name="Sun H."/>
            <person name="Wang H."/>
        </authorList>
    </citation>
    <scope>NUCLEOTIDE SEQUENCE [LARGE SCALE GENOMIC DNA]</scope>
    <source>
        <strain evidence="1">TB1705</strain>
        <tissue evidence="1">Leaf</tissue>
    </source>
</reference>
<dbReference type="EMBL" id="JACGCM010000911">
    <property type="protein sequence ID" value="KAF6164771.1"/>
    <property type="molecule type" value="Genomic_DNA"/>
</dbReference>
<evidence type="ECO:0000313" key="1">
    <source>
        <dbReference type="EMBL" id="KAF6164771.1"/>
    </source>
</evidence>
<dbReference type="OrthoDB" id="6500128at2759"/>
<comment type="caution">
    <text evidence="1">The sequence shown here is derived from an EMBL/GenBank/DDBJ whole genome shotgun (WGS) entry which is preliminary data.</text>
</comment>
<dbReference type="GO" id="GO:0042626">
    <property type="term" value="F:ATPase-coupled transmembrane transporter activity"/>
    <property type="evidence" value="ECO:0007669"/>
    <property type="project" value="TreeGrafter"/>
</dbReference>
<sequence length="259" mass="29481">MSKVKNISSMLQLKDLVCHSNTYFMNVIHIKKLLMEAKGRIVGDGDMANQLIAYKTIEKDLTRENEDQIEEKKWLNATLNKYKLKAGKRGILPFEMQIFFRITRSKRVGGTVFEDSYPDDDVPKTLKVPSGMHESLADEVDWFLYSFVFSNKYRTNGVIRFRYLCWGAWSTALWGQKQIVAIARTILKDPQILLLDEAMSALGAESDRVVQEVLDLIMVNQTTIIVAHRLSTVRNADAIAAIHRGKIVERGTALISMNP</sequence>
<evidence type="ECO:0000313" key="2">
    <source>
        <dbReference type="Proteomes" id="UP000541444"/>
    </source>
</evidence>
<dbReference type="PANTHER" id="PTHR24222:SF63">
    <property type="entry name" value="ATP BINDING CASSETTE SUBFAMILY B"/>
    <property type="match status" value="1"/>
</dbReference>
<dbReference type="GO" id="GO:0005886">
    <property type="term" value="C:plasma membrane"/>
    <property type="evidence" value="ECO:0007669"/>
    <property type="project" value="TreeGrafter"/>
</dbReference>
<keyword evidence="2" id="KW-1185">Reference proteome</keyword>
<organism evidence="1 2">
    <name type="scientific">Kingdonia uniflora</name>
    <dbReference type="NCBI Taxonomy" id="39325"/>
    <lineage>
        <taxon>Eukaryota</taxon>
        <taxon>Viridiplantae</taxon>
        <taxon>Streptophyta</taxon>
        <taxon>Embryophyta</taxon>
        <taxon>Tracheophyta</taxon>
        <taxon>Spermatophyta</taxon>
        <taxon>Magnoliopsida</taxon>
        <taxon>Ranunculales</taxon>
        <taxon>Circaeasteraceae</taxon>
        <taxon>Kingdonia</taxon>
    </lineage>
</organism>
<dbReference type="SUPFAM" id="SSF52540">
    <property type="entry name" value="P-loop containing nucleoside triphosphate hydrolases"/>
    <property type="match status" value="1"/>
</dbReference>
<protein>
    <recommendedName>
        <fullName evidence="3">ABC transporter domain-containing protein</fullName>
    </recommendedName>
</protein>
<gene>
    <name evidence="1" type="ORF">GIB67_041023</name>
</gene>
<dbReference type="InterPro" id="IPR027417">
    <property type="entry name" value="P-loop_NTPase"/>
</dbReference>
<evidence type="ECO:0008006" key="3">
    <source>
        <dbReference type="Google" id="ProtNLM"/>
    </source>
</evidence>
<accession>A0A7J7NBZ9</accession>
<dbReference type="AlphaFoldDB" id="A0A7J7NBZ9"/>
<dbReference type="Gene3D" id="3.40.50.300">
    <property type="entry name" value="P-loop containing nucleotide triphosphate hydrolases"/>
    <property type="match status" value="1"/>
</dbReference>
<proteinExistence type="predicted"/>